<feature type="compositionally biased region" description="Polar residues" evidence="6">
    <location>
        <begin position="471"/>
        <end position="489"/>
    </location>
</feature>
<accession>A0AAV8T967</accession>
<proteinExistence type="inferred from homology"/>
<dbReference type="PANTHER" id="PTHR45898:SF14">
    <property type="entry name" value="TOM1-LIKE PROTEIN 4"/>
    <property type="match status" value="1"/>
</dbReference>
<evidence type="ECO:0000256" key="2">
    <source>
        <dbReference type="ARBA" id="ARBA00007708"/>
    </source>
</evidence>
<feature type="domain" description="GAT" evidence="8">
    <location>
        <begin position="178"/>
        <end position="266"/>
    </location>
</feature>
<dbReference type="InterPro" id="IPR002014">
    <property type="entry name" value="VHS_dom"/>
</dbReference>
<dbReference type="InterPro" id="IPR004152">
    <property type="entry name" value="GAT_dom"/>
</dbReference>
<dbReference type="GO" id="GO:0043130">
    <property type="term" value="F:ubiquitin binding"/>
    <property type="evidence" value="ECO:0007669"/>
    <property type="project" value="InterPro"/>
</dbReference>
<keyword evidence="10" id="KW-1185">Reference proteome</keyword>
<keyword evidence="5" id="KW-0472">Membrane</keyword>
<comment type="subcellular location">
    <subcellularLocation>
        <location evidence="1">Membrane</location>
        <topology evidence="1">Peripheral membrane protein</topology>
    </subcellularLocation>
</comment>
<evidence type="ECO:0000259" key="7">
    <source>
        <dbReference type="PROSITE" id="PS50179"/>
    </source>
</evidence>
<dbReference type="Gene3D" id="1.20.58.160">
    <property type="match status" value="1"/>
</dbReference>
<dbReference type="SUPFAM" id="SSF48464">
    <property type="entry name" value="ENTH/VHS domain"/>
    <property type="match status" value="1"/>
</dbReference>
<dbReference type="PANTHER" id="PTHR45898">
    <property type="entry name" value="TOM1-LIKE PROTEIN"/>
    <property type="match status" value="1"/>
</dbReference>
<keyword evidence="3" id="KW-0813">Transport</keyword>
<evidence type="ECO:0000259" key="8">
    <source>
        <dbReference type="PROSITE" id="PS50909"/>
    </source>
</evidence>
<dbReference type="Pfam" id="PF00790">
    <property type="entry name" value="VHS"/>
    <property type="match status" value="1"/>
</dbReference>
<evidence type="ECO:0000256" key="5">
    <source>
        <dbReference type="ARBA" id="ARBA00023136"/>
    </source>
</evidence>
<dbReference type="CDD" id="cd14231">
    <property type="entry name" value="GAT_GGA-like_plant"/>
    <property type="match status" value="1"/>
</dbReference>
<dbReference type="InterPro" id="IPR044836">
    <property type="entry name" value="TOL_plant"/>
</dbReference>
<dbReference type="SUPFAM" id="SSF89009">
    <property type="entry name" value="GAT-like domain"/>
    <property type="match status" value="1"/>
</dbReference>
<feature type="compositionally biased region" description="Low complexity" evidence="6">
    <location>
        <begin position="357"/>
        <end position="389"/>
    </location>
</feature>
<sequence length="520" mass="56820">MASNAAACAERATSDMLIGPDWAINIELCDIINMDPRQAKDALKVLKKRLGSKNPKIQLLALFALETLSKNCGENIFQQMIERDILHDMVKIVKKKPDLNVREKILILIDTWQEAFGGSGGRYPQFYAAYNELTNAGVQFPPRVENSVPLFTPPQTQPIVNAPSIYEDAAIQASLESDASGLSPAEIKNAQGLADVLMEMLSALDPKNCEGVKQEVIVDLVDQCRSYQKRVMLLVNNTTDEELLIQGLSLNDNLQRVLQRHDDIVKGIPVPEESSTKPPVMPFLNVNHDDEDSEDDFAQLAHRSSRDNLQGQSKKPMSVRTEQTRFSPLIPPPPASKKPVSADSGPIDYLSGDAYKSGGTPQTSQSSQFTVPTLTHTNSSPPYSPTLSASPPPPPPPNYSSHAFSGHPVYDEPASLSKSANQLPQAPWETPAHGSLPPPPSRHNQRQQFFDQQHTSAGSAPHSSSESASSYDNLVGQTHNLSLNSSTPTKQEKPDDALFKDLVDFAKAKSSSSTNPNRSF</sequence>
<dbReference type="PROSITE" id="PS50909">
    <property type="entry name" value="GAT"/>
    <property type="match status" value="1"/>
</dbReference>
<dbReference type="InterPro" id="IPR014645">
    <property type="entry name" value="TOM1"/>
</dbReference>
<dbReference type="GO" id="GO:0035091">
    <property type="term" value="F:phosphatidylinositol binding"/>
    <property type="evidence" value="ECO:0007669"/>
    <property type="project" value="InterPro"/>
</dbReference>
<feature type="compositionally biased region" description="Low complexity" evidence="6">
    <location>
        <begin position="456"/>
        <end position="470"/>
    </location>
</feature>
<evidence type="ECO:0000256" key="6">
    <source>
        <dbReference type="SAM" id="MobiDB-lite"/>
    </source>
</evidence>
<dbReference type="PIRSF" id="PIRSF036948">
    <property type="entry name" value="TOM1"/>
    <property type="match status" value="1"/>
</dbReference>
<evidence type="ECO:0000313" key="9">
    <source>
        <dbReference type="EMBL" id="KAJ8762849.1"/>
    </source>
</evidence>
<comment type="similarity">
    <text evidence="2">Belongs to the TOM1 family.</text>
</comment>
<evidence type="ECO:0000256" key="3">
    <source>
        <dbReference type="ARBA" id="ARBA00022448"/>
    </source>
</evidence>
<evidence type="ECO:0000256" key="4">
    <source>
        <dbReference type="ARBA" id="ARBA00022927"/>
    </source>
</evidence>
<dbReference type="Proteomes" id="UP001159364">
    <property type="component" value="Linkage Group LG06"/>
</dbReference>
<dbReference type="SMART" id="SM00288">
    <property type="entry name" value="VHS"/>
    <property type="match status" value="1"/>
</dbReference>
<dbReference type="PROSITE" id="PS50179">
    <property type="entry name" value="VHS"/>
    <property type="match status" value="1"/>
</dbReference>
<evidence type="ECO:0008006" key="11">
    <source>
        <dbReference type="Google" id="ProtNLM"/>
    </source>
</evidence>
<keyword evidence="4" id="KW-0653">Protein transport</keyword>
<dbReference type="FunFam" id="1.25.40.90:FF:000028">
    <property type="entry name" value="TOM1-like protein 2"/>
    <property type="match status" value="1"/>
</dbReference>
<feature type="region of interest" description="Disordered" evidence="6">
    <location>
        <begin position="268"/>
        <end position="496"/>
    </location>
</feature>
<evidence type="ECO:0000313" key="10">
    <source>
        <dbReference type="Proteomes" id="UP001159364"/>
    </source>
</evidence>
<dbReference type="InterPro" id="IPR008942">
    <property type="entry name" value="ENTH_VHS"/>
</dbReference>
<organism evidence="9 10">
    <name type="scientific">Erythroxylum novogranatense</name>
    <dbReference type="NCBI Taxonomy" id="1862640"/>
    <lineage>
        <taxon>Eukaryota</taxon>
        <taxon>Viridiplantae</taxon>
        <taxon>Streptophyta</taxon>
        <taxon>Embryophyta</taxon>
        <taxon>Tracheophyta</taxon>
        <taxon>Spermatophyta</taxon>
        <taxon>Magnoliopsida</taxon>
        <taxon>eudicotyledons</taxon>
        <taxon>Gunneridae</taxon>
        <taxon>Pentapetalae</taxon>
        <taxon>rosids</taxon>
        <taxon>fabids</taxon>
        <taxon>Malpighiales</taxon>
        <taxon>Erythroxylaceae</taxon>
        <taxon>Erythroxylum</taxon>
    </lineage>
</organism>
<feature type="domain" description="VHS" evidence="7">
    <location>
        <begin position="12"/>
        <end position="141"/>
    </location>
</feature>
<feature type="compositionally biased region" description="Polar residues" evidence="6">
    <location>
        <begin position="307"/>
        <end position="326"/>
    </location>
</feature>
<dbReference type="EMBL" id="JAIWQS010000006">
    <property type="protein sequence ID" value="KAJ8762849.1"/>
    <property type="molecule type" value="Genomic_DNA"/>
</dbReference>
<dbReference type="GO" id="GO:0016020">
    <property type="term" value="C:membrane"/>
    <property type="evidence" value="ECO:0007669"/>
    <property type="project" value="UniProtKB-SubCell"/>
</dbReference>
<gene>
    <name evidence="9" type="ORF">K2173_022978</name>
</gene>
<reference evidence="9 10" key="1">
    <citation type="submission" date="2021-09" db="EMBL/GenBank/DDBJ databases">
        <title>Genomic insights and catalytic innovation underlie evolution of tropane alkaloids biosynthesis.</title>
        <authorList>
            <person name="Wang Y.-J."/>
            <person name="Tian T."/>
            <person name="Huang J.-P."/>
            <person name="Huang S.-X."/>
        </authorList>
    </citation>
    <scope>NUCLEOTIDE SEQUENCE [LARGE SCALE GENOMIC DNA]</scope>
    <source>
        <strain evidence="9">KIB-2018</strain>
        <tissue evidence="9">Leaf</tissue>
    </source>
</reference>
<dbReference type="CDD" id="cd03561">
    <property type="entry name" value="VHS"/>
    <property type="match status" value="1"/>
</dbReference>
<dbReference type="GO" id="GO:0005737">
    <property type="term" value="C:cytoplasm"/>
    <property type="evidence" value="ECO:0007669"/>
    <property type="project" value="UniProtKB-ARBA"/>
</dbReference>
<protein>
    <recommendedName>
        <fullName evidence="11">Target of Myb protein 1</fullName>
    </recommendedName>
</protein>
<dbReference type="AlphaFoldDB" id="A0AAV8T967"/>
<dbReference type="Gene3D" id="1.25.40.90">
    <property type="match status" value="1"/>
</dbReference>
<comment type="caution">
    <text evidence="9">The sequence shown here is derived from an EMBL/GenBank/DDBJ whole genome shotgun (WGS) entry which is preliminary data.</text>
</comment>
<dbReference type="GO" id="GO:0043328">
    <property type="term" value="P:protein transport to vacuole involved in ubiquitin-dependent protein catabolic process via the multivesicular body sorting pathway"/>
    <property type="evidence" value="ECO:0007669"/>
    <property type="project" value="InterPro"/>
</dbReference>
<dbReference type="InterPro" id="IPR038425">
    <property type="entry name" value="GAT_sf"/>
</dbReference>
<dbReference type="Pfam" id="PF03127">
    <property type="entry name" value="GAT"/>
    <property type="match status" value="1"/>
</dbReference>
<feature type="compositionally biased region" description="Polar residues" evidence="6">
    <location>
        <begin position="446"/>
        <end position="455"/>
    </location>
</feature>
<evidence type="ECO:0000256" key="1">
    <source>
        <dbReference type="ARBA" id="ARBA00004170"/>
    </source>
</evidence>
<name>A0AAV8T967_9ROSI</name>